<dbReference type="InterPro" id="IPR027417">
    <property type="entry name" value="P-loop_NTPase"/>
</dbReference>
<evidence type="ECO:0000256" key="6">
    <source>
        <dbReference type="ARBA" id="ARBA00023122"/>
    </source>
</evidence>
<feature type="domain" description="CBS" evidence="10">
    <location>
        <begin position="252"/>
        <end position="311"/>
    </location>
</feature>
<dbReference type="AlphaFoldDB" id="A0A2L2XFD2"/>
<dbReference type="InterPro" id="IPR017871">
    <property type="entry name" value="ABC_transporter-like_CS"/>
</dbReference>
<feature type="domain" description="ABC transporter" evidence="9">
    <location>
        <begin position="2"/>
        <end position="236"/>
    </location>
</feature>
<comment type="subunit">
    <text evidence="8">The complex is probably composed of two ATP-binding proteins, two transmembrane proteins and a solute-binding protein.</text>
</comment>
<comment type="similarity">
    <text evidence="1 8">Belongs to the ABC transporter superfamily.</text>
</comment>
<dbReference type="InterPro" id="IPR003593">
    <property type="entry name" value="AAA+_ATPase"/>
</dbReference>
<dbReference type="GO" id="GO:0016887">
    <property type="term" value="F:ATP hydrolysis activity"/>
    <property type="evidence" value="ECO:0007669"/>
    <property type="project" value="UniProtKB-UniRule"/>
</dbReference>
<dbReference type="RefSeq" id="WP_104371060.1">
    <property type="nucleotide sequence ID" value="NZ_BFAV01000042.1"/>
</dbReference>
<dbReference type="SMART" id="SM00116">
    <property type="entry name" value="CBS"/>
    <property type="match status" value="2"/>
</dbReference>
<dbReference type="CDD" id="cd03295">
    <property type="entry name" value="ABC_OpuCA_Osmoprotection"/>
    <property type="match status" value="1"/>
</dbReference>
<evidence type="ECO:0000256" key="1">
    <source>
        <dbReference type="ARBA" id="ARBA00005417"/>
    </source>
</evidence>
<evidence type="ECO:0000259" key="10">
    <source>
        <dbReference type="PROSITE" id="PS51371"/>
    </source>
</evidence>
<keyword evidence="3" id="KW-0677">Repeat</keyword>
<evidence type="ECO:0000256" key="7">
    <source>
        <dbReference type="PROSITE-ProRule" id="PRU00703"/>
    </source>
</evidence>
<keyword evidence="6 7" id="KW-0129">CBS domain</keyword>
<dbReference type="InterPro" id="IPR000644">
    <property type="entry name" value="CBS_dom"/>
</dbReference>
<dbReference type="PANTHER" id="PTHR43117:SF3">
    <property type="entry name" value="CHOLINE TRANSPORT ATP-BINDING PROTEIN OPUBA"/>
    <property type="match status" value="1"/>
</dbReference>
<keyword evidence="8" id="KW-0997">Cell inner membrane</keyword>
<dbReference type="Gene3D" id="3.10.580.10">
    <property type="entry name" value="CBS-domain"/>
    <property type="match status" value="1"/>
</dbReference>
<keyword evidence="8" id="KW-1003">Cell membrane</keyword>
<dbReference type="Proteomes" id="UP000239549">
    <property type="component" value="Unassembled WGS sequence"/>
</dbReference>
<dbReference type="Pfam" id="PF00005">
    <property type="entry name" value="ABC_tran"/>
    <property type="match status" value="1"/>
</dbReference>
<dbReference type="PANTHER" id="PTHR43117">
    <property type="entry name" value="OSMOPROTECTANT IMPORT ATP-BINDING PROTEIN OSMV"/>
    <property type="match status" value="1"/>
</dbReference>
<dbReference type="Gene3D" id="3.40.50.300">
    <property type="entry name" value="P-loop containing nucleotide triphosphate hydrolases"/>
    <property type="match status" value="1"/>
</dbReference>
<evidence type="ECO:0000313" key="11">
    <source>
        <dbReference type="EMBL" id="GBF32551.1"/>
    </source>
</evidence>
<evidence type="ECO:0000259" key="9">
    <source>
        <dbReference type="PROSITE" id="PS50893"/>
    </source>
</evidence>
<comment type="caution">
    <text evidence="11">The sequence shown here is derived from an EMBL/GenBank/DDBJ whole genome shotgun (WGS) entry which is preliminary data.</text>
</comment>
<evidence type="ECO:0000256" key="4">
    <source>
        <dbReference type="ARBA" id="ARBA00022741"/>
    </source>
</evidence>
<dbReference type="OrthoDB" id="9802264at2"/>
<dbReference type="NCBIfam" id="TIGR01186">
    <property type="entry name" value="proV"/>
    <property type="match status" value="1"/>
</dbReference>
<name>A0A2L2XFD2_9FIRM</name>
<evidence type="ECO:0000256" key="5">
    <source>
        <dbReference type="ARBA" id="ARBA00022840"/>
    </source>
</evidence>
<gene>
    <name evidence="11" type="ORF">DCCM_0747</name>
</gene>
<comment type="subcellular location">
    <subcellularLocation>
        <location evidence="8">Cell inner membrane</location>
        <topology evidence="8">Peripheral membrane protein</topology>
    </subcellularLocation>
</comment>
<keyword evidence="2 8" id="KW-0813">Transport</keyword>
<dbReference type="FunFam" id="3.40.50.300:FF:000425">
    <property type="entry name" value="Probable ABC transporter, ATP-binding subunit"/>
    <property type="match status" value="1"/>
</dbReference>
<sequence>MIRFENVSKVYGAQAVVKNIDFQVAQGEFLVLIGPSGCGKTTTLKMINRLVEPSGGKILVGGRDIMQLDPVMLRREIGYVIQQIGLFPNMSIEENIDLVPRLLGWEKEKRAGRVRELLKLVDMDYDMYAGRYPNELSGGQQQRIGVLRALAAEPSIILMDEPFGALDPITRENLQDELKNLQNKLQKTIVFVTHDMDEAIKLADRIAIMRDGGIVQLASPETILRHPKDDFVVEFIGKHRVGSELATVESIMKSNPVIIGPDKGGAEALALMRRKGVDTLLVVDGEKKLLGVLSIEKLDREHKAVRLIKDVMDTNLPVVTAESSASEAFDLLIGQGLKYLPVVDEQNRLLGLVTRTSMVNALAGVVWGEEDGVESNF</sequence>
<dbReference type="SUPFAM" id="SSF52540">
    <property type="entry name" value="P-loop containing nucleoside triphosphate hydrolases"/>
    <property type="match status" value="1"/>
</dbReference>
<feature type="domain" description="CBS" evidence="10">
    <location>
        <begin position="312"/>
        <end position="375"/>
    </location>
</feature>
<evidence type="ECO:0000256" key="2">
    <source>
        <dbReference type="ARBA" id="ARBA00022448"/>
    </source>
</evidence>
<dbReference type="InterPro" id="IPR046342">
    <property type="entry name" value="CBS_dom_sf"/>
</dbReference>
<evidence type="ECO:0000256" key="8">
    <source>
        <dbReference type="RuleBase" id="RU369116"/>
    </source>
</evidence>
<dbReference type="Pfam" id="PF00571">
    <property type="entry name" value="CBS"/>
    <property type="match status" value="2"/>
</dbReference>
<reference evidence="12" key="1">
    <citation type="submission" date="2018-02" db="EMBL/GenBank/DDBJ databases">
        <title>Genome sequence of Desulfocucumis palustris strain NAW-5.</title>
        <authorList>
            <person name="Watanabe M."/>
            <person name="Kojima H."/>
            <person name="Fukui M."/>
        </authorList>
    </citation>
    <scope>NUCLEOTIDE SEQUENCE [LARGE SCALE GENOMIC DNA]</scope>
    <source>
        <strain evidence="12">NAW-5</strain>
    </source>
</reference>
<evidence type="ECO:0000313" key="12">
    <source>
        <dbReference type="Proteomes" id="UP000239549"/>
    </source>
</evidence>
<dbReference type="GO" id="GO:0015418">
    <property type="term" value="F:ABC-type quaternary ammonium compound transporting activity"/>
    <property type="evidence" value="ECO:0007669"/>
    <property type="project" value="UniProtKB-EC"/>
</dbReference>
<dbReference type="GO" id="GO:0006865">
    <property type="term" value="P:amino acid transport"/>
    <property type="evidence" value="ECO:0007669"/>
    <property type="project" value="UniProtKB-UniRule"/>
</dbReference>
<proteinExistence type="inferred from homology"/>
<dbReference type="InterPro" id="IPR003439">
    <property type="entry name" value="ABC_transporter-like_ATP-bd"/>
</dbReference>
<keyword evidence="5 8" id="KW-0067">ATP-binding</keyword>
<dbReference type="SMART" id="SM00382">
    <property type="entry name" value="AAA"/>
    <property type="match status" value="1"/>
</dbReference>
<evidence type="ECO:0000256" key="3">
    <source>
        <dbReference type="ARBA" id="ARBA00022737"/>
    </source>
</evidence>
<accession>A0A2L2XFD2</accession>
<dbReference type="SUPFAM" id="SSF54631">
    <property type="entry name" value="CBS-domain pair"/>
    <property type="match status" value="1"/>
</dbReference>
<keyword evidence="12" id="KW-1185">Reference proteome</keyword>
<dbReference type="EC" id="7.6.2.9" evidence="8"/>
<dbReference type="PROSITE" id="PS50893">
    <property type="entry name" value="ABC_TRANSPORTER_2"/>
    <property type="match status" value="1"/>
</dbReference>
<dbReference type="GO" id="GO:0005886">
    <property type="term" value="C:plasma membrane"/>
    <property type="evidence" value="ECO:0007669"/>
    <property type="project" value="UniProtKB-SubCell"/>
</dbReference>
<dbReference type="PROSITE" id="PS00211">
    <property type="entry name" value="ABC_TRANSPORTER_1"/>
    <property type="match status" value="1"/>
</dbReference>
<keyword evidence="8" id="KW-0472">Membrane</keyword>
<dbReference type="GO" id="GO:0005524">
    <property type="term" value="F:ATP binding"/>
    <property type="evidence" value="ECO:0007669"/>
    <property type="project" value="UniProtKB-UniRule"/>
</dbReference>
<dbReference type="EMBL" id="BFAV01000042">
    <property type="protein sequence ID" value="GBF32551.1"/>
    <property type="molecule type" value="Genomic_DNA"/>
</dbReference>
<keyword evidence="4 8" id="KW-0547">Nucleotide-binding</keyword>
<protein>
    <recommendedName>
        <fullName evidence="8">Quaternary amine transport ATP-binding protein</fullName>
        <ecNumber evidence="8">7.6.2.9</ecNumber>
    </recommendedName>
</protein>
<dbReference type="PROSITE" id="PS51371">
    <property type="entry name" value="CBS"/>
    <property type="match status" value="2"/>
</dbReference>
<comment type="catalytic activity">
    <reaction evidence="8">
        <text>a quaternary ammonium(out) + ATP + H2O = a quaternary ammonium(in) + ADP + phosphate + H(+)</text>
        <dbReference type="Rhea" id="RHEA:11036"/>
        <dbReference type="ChEBI" id="CHEBI:15377"/>
        <dbReference type="ChEBI" id="CHEBI:15378"/>
        <dbReference type="ChEBI" id="CHEBI:30616"/>
        <dbReference type="ChEBI" id="CHEBI:35267"/>
        <dbReference type="ChEBI" id="CHEBI:43474"/>
        <dbReference type="ChEBI" id="CHEBI:456216"/>
    </reaction>
</comment>
<dbReference type="InterPro" id="IPR005892">
    <property type="entry name" value="Gly-betaine_transp_ATP-bd"/>
</dbReference>
<organism evidence="11 12">
    <name type="scientific">Desulfocucumis palustris</name>
    <dbReference type="NCBI Taxonomy" id="1898651"/>
    <lineage>
        <taxon>Bacteria</taxon>
        <taxon>Bacillati</taxon>
        <taxon>Bacillota</taxon>
        <taxon>Clostridia</taxon>
        <taxon>Eubacteriales</taxon>
        <taxon>Desulfocucumaceae</taxon>
        <taxon>Desulfocucumis</taxon>
    </lineage>
</organism>
<dbReference type="GO" id="GO:0031460">
    <property type="term" value="P:glycine betaine transport"/>
    <property type="evidence" value="ECO:0007669"/>
    <property type="project" value="InterPro"/>
</dbReference>